<dbReference type="PANTHER" id="PTHR30432:SF1">
    <property type="entry name" value="DNA-BINDING TRANSCRIPTIONAL DUAL REGULATOR MODE"/>
    <property type="match status" value="1"/>
</dbReference>
<protein>
    <submittedName>
        <fullName evidence="1">LysR family transcriptional regulator</fullName>
    </submittedName>
</protein>
<sequence length="133" mass="13943">MGSSGGSIVRPRFGDAALPAIRFRIYFDDRGHIGPGKVELLEHIGRLGSIAAAGREMGMSYRRAWELVADTSRIFGRPVTTRQAGGRHGGGAALTPLGQAIITRFRAAEAAITAATDEDVTALAAEIQGPIDG</sequence>
<dbReference type="RefSeq" id="WP_227320875.1">
    <property type="nucleotide sequence ID" value="NZ_JAESVB010000003.1"/>
</dbReference>
<evidence type="ECO:0000313" key="2">
    <source>
        <dbReference type="Proteomes" id="UP000708298"/>
    </source>
</evidence>
<dbReference type="EMBL" id="JAESVB010000003">
    <property type="protein sequence ID" value="MCB8875206.1"/>
    <property type="molecule type" value="Genomic_DNA"/>
</dbReference>
<accession>A0A964DYI7</accession>
<reference evidence="1" key="1">
    <citation type="journal article" date="2021" name="Microorganisms">
        <title>Acidisoma silvae sp. nov. and Acidisomacellulosilytica sp. nov., Two Acidophilic Bacteria Isolated from Decaying Wood, Hydrolyzing Cellulose and Producing Poly-3-hydroxybutyrate.</title>
        <authorList>
            <person name="Mieszkin S."/>
            <person name="Pouder E."/>
            <person name="Uroz S."/>
            <person name="Simon-Colin C."/>
            <person name="Alain K."/>
        </authorList>
    </citation>
    <scope>NUCLEOTIDE SEQUENCE</scope>
    <source>
        <strain evidence="1">HW T2.11</strain>
    </source>
</reference>
<evidence type="ECO:0000313" key="1">
    <source>
        <dbReference type="EMBL" id="MCB8875206.1"/>
    </source>
</evidence>
<organism evidence="1 2">
    <name type="scientific">Acidisoma silvae</name>
    <dbReference type="NCBI Taxonomy" id="2802396"/>
    <lineage>
        <taxon>Bacteria</taxon>
        <taxon>Pseudomonadati</taxon>
        <taxon>Pseudomonadota</taxon>
        <taxon>Alphaproteobacteria</taxon>
        <taxon>Acetobacterales</taxon>
        <taxon>Acidocellaceae</taxon>
        <taxon>Acidisoma</taxon>
    </lineage>
</organism>
<reference evidence="1" key="2">
    <citation type="submission" date="2021-01" db="EMBL/GenBank/DDBJ databases">
        <authorList>
            <person name="Mieszkin S."/>
            <person name="Pouder E."/>
            <person name="Alain K."/>
        </authorList>
    </citation>
    <scope>NUCLEOTIDE SEQUENCE</scope>
    <source>
        <strain evidence="1">HW T2.11</strain>
    </source>
</reference>
<comment type="caution">
    <text evidence="1">The sequence shown here is derived from an EMBL/GenBank/DDBJ whole genome shotgun (WGS) entry which is preliminary data.</text>
</comment>
<proteinExistence type="predicted"/>
<dbReference type="PANTHER" id="PTHR30432">
    <property type="entry name" value="TRANSCRIPTIONAL REGULATOR MODE"/>
    <property type="match status" value="1"/>
</dbReference>
<gene>
    <name evidence="1" type="ORF">ASILVAE211_08450</name>
</gene>
<dbReference type="InterPro" id="IPR036390">
    <property type="entry name" value="WH_DNA-bd_sf"/>
</dbReference>
<dbReference type="InterPro" id="IPR036388">
    <property type="entry name" value="WH-like_DNA-bd_sf"/>
</dbReference>
<dbReference type="AlphaFoldDB" id="A0A964DYI7"/>
<keyword evidence="2" id="KW-1185">Reference proteome</keyword>
<dbReference type="Proteomes" id="UP000708298">
    <property type="component" value="Unassembled WGS sequence"/>
</dbReference>
<name>A0A964DYI7_9PROT</name>
<dbReference type="SUPFAM" id="SSF46785">
    <property type="entry name" value="Winged helix' DNA-binding domain"/>
    <property type="match status" value="1"/>
</dbReference>
<dbReference type="InterPro" id="IPR051815">
    <property type="entry name" value="Molybdate_resp_trans_reg"/>
</dbReference>
<dbReference type="Gene3D" id="1.10.10.10">
    <property type="entry name" value="Winged helix-like DNA-binding domain superfamily/Winged helix DNA-binding domain"/>
    <property type="match status" value="1"/>
</dbReference>